<sequence>MSKPKDFWRITIDTNPEDCNLHCIMCEEHSPYSTFIADLYKNTGVKRRRMPFEWVVQIFEQAQALGVKEIIPSTMGEPLLYKGFEQIFDLSEQYGIKINLTTNGTFPKKPVEVWAKLIVPQTTDIKISWNAATAKTAEEVMPGINFEQCVDHVRRFVAVRDQHFAETGYYCRVSFQLTFMQNNMHELADIIKLAASLGVDRVKGHQLWDHFDEIKDLSFRKDAQSMAQWNQYVEEAYAARDQYLLPNGKAVLLENIVPLTAGAAEAVPEDYDCPFLNKELWVSATGKISPCCAPDEQRQALGDFGSIQNRSLVEVLQSKAYVELVENYKEKPLCQGCTMRK</sequence>
<dbReference type="InterPro" id="IPR034391">
    <property type="entry name" value="AdoMet-like_SPASM_containing"/>
</dbReference>
<dbReference type="InterPro" id="IPR013785">
    <property type="entry name" value="Aldolase_TIM"/>
</dbReference>
<dbReference type="PANTHER" id="PTHR11228">
    <property type="entry name" value="RADICAL SAM DOMAIN PROTEIN"/>
    <property type="match status" value="1"/>
</dbReference>
<dbReference type="EMBL" id="CP002831">
    <property type="protein sequence ID" value="AFC23987.1"/>
    <property type="molecule type" value="Genomic_DNA"/>
</dbReference>
<dbReference type="Gene3D" id="3.20.20.70">
    <property type="entry name" value="Aldolase class I"/>
    <property type="match status" value="1"/>
</dbReference>
<dbReference type="eggNOG" id="COG0535">
    <property type="taxonomic scope" value="Bacteria"/>
</dbReference>
<dbReference type="Proteomes" id="UP000007519">
    <property type="component" value="Chromosome"/>
</dbReference>
<accession>H6L573</accession>
<reference evidence="8 9" key="1">
    <citation type="journal article" date="2012" name="Stand. Genomic Sci.">
        <title>Complete genome sequencing and analysis of Saprospira grandis str. Lewin, a predatory marine bacterium.</title>
        <authorList>
            <person name="Saw J.H."/>
            <person name="Yuryev A."/>
            <person name="Kanbe M."/>
            <person name="Hou S."/>
            <person name="Young A.G."/>
            <person name="Aizawa S."/>
            <person name="Alam M."/>
        </authorList>
    </citation>
    <scope>NUCLEOTIDE SEQUENCE [LARGE SCALE GENOMIC DNA]</scope>
    <source>
        <strain evidence="8 9">Lewin</strain>
    </source>
</reference>
<dbReference type="Pfam" id="PF04055">
    <property type="entry name" value="Radical_SAM"/>
    <property type="match status" value="1"/>
</dbReference>
<keyword evidence="4" id="KW-0479">Metal-binding</keyword>
<dbReference type="CDD" id="cd01335">
    <property type="entry name" value="Radical_SAM"/>
    <property type="match status" value="1"/>
</dbReference>
<dbReference type="RefSeq" id="WP_015691632.1">
    <property type="nucleotide sequence ID" value="NC_016940.1"/>
</dbReference>
<protein>
    <submittedName>
        <fullName evidence="8">Glycosyl transferase group 1</fullName>
    </submittedName>
</protein>
<keyword evidence="5" id="KW-0408">Iron</keyword>
<dbReference type="InterPro" id="IPR050377">
    <property type="entry name" value="Radical_SAM_PqqE_MftC-like"/>
</dbReference>
<dbReference type="PANTHER" id="PTHR11228:SF7">
    <property type="entry name" value="PQQA PEPTIDE CYCLASE"/>
    <property type="match status" value="1"/>
</dbReference>
<evidence type="ECO:0000313" key="8">
    <source>
        <dbReference type="EMBL" id="AFC23987.1"/>
    </source>
</evidence>
<dbReference type="OrthoDB" id="9787111at2"/>
<evidence type="ECO:0000256" key="3">
    <source>
        <dbReference type="ARBA" id="ARBA00022691"/>
    </source>
</evidence>
<keyword evidence="9" id="KW-1185">Reference proteome</keyword>
<keyword evidence="2" id="KW-0004">4Fe-4S</keyword>
<evidence type="ECO:0000256" key="5">
    <source>
        <dbReference type="ARBA" id="ARBA00023004"/>
    </source>
</evidence>
<evidence type="ECO:0000256" key="1">
    <source>
        <dbReference type="ARBA" id="ARBA00001966"/>
    </source>
</evidence>
<dbReference type="GO" id="GO:0051536">
    <property type="term" value="F:iron-sulfur cluster binding"/>
    <property type="evidence" value="ECO:0007669"/>
    <property type="project" value="UniProtKB-KW"/>
</dbReference>
<dbReference type="GO" id="GO:0046872">
    <property type="term" value="F:metal ion binding"/>
    <property type="evidence" value="ECO:0007669"/>
    <property type="project" value="UniProtKB-KW"/>
</dbReference>
<evidence type="ECO:0000256" key="4">
    <source>
        <dbReference type="ARBA" id="ARBA00022723"/>
    </source>
</evidence>
<evidence type="ECO:0000313" key="9">
    <source>
        <dbReference type="Proteomes" id="UP000007519"/>
    </source>
</evidence>
<keyword evidence="3" id="KW-0949">S-adenosyl-L-methionine</keyword>
<dbReference type="PROSITE" id="PS51918">
    <property type="entry name" value="RADICAL_SAM"/>
    <property type="match status" value="1"/>
</dbReference>
<keyword evidence="6" id="KW-0411">Iron-sulfur</keyword>
<dbReference type="GO" id="GO:0016740">
    <property type="term" value="F:transferase activity"/>
    <property type="evidence" value="ECO:0007669"/>
    <property type="project" value="UniProtKB-KW"/>
</dbReference>
<evidence type="ECO:0000256" key="6">
    <source>
        <dbReference type="ARBA" id="ARBA00023014"/>
    </source>
</evidence>
<dbReference type="AlphaFoldDB" id="H6L573"/>
<evidence type="ECO:0000256" key="2">
    <source>
        <dbReference type="ARBA" id="ARBA00022485"/>
    </source>
</evidence>
<gene>
    <name evidence="8" type="ordered locus">SGRA_1252</name>
</gene>
<dbReference type="Pfam" id="PF13186">
    <property type="entry name" value="SPASM"/>
    <property type="match status" value="1"/>
</dbReference>
<comment type="cofactor">
    <cofactor evidence="1">
        <name>[4Fe-4S] cluster</name>
        <dbReference type="ChEBI" id="CHEBI:49883"/>
    </cofactor>
</comment>
<name>H6L573_SAPGL</name>
<keyword evidence="8" id="KW-0808">Transferase</keyword>
<dbReference type="SFLD" id="SFLDG01387">
    <property type="entry name" value="BtrN-like_SPASM_domain_contain"/>
    <property type="match status" value="1"/>
</dbReference>
<dbReference type="InterPro" id="IPR023885">
    <property type="entry name" value="4Fe4S-binding_SPASM_dom"/>
</dbReference>
<organism evidence="8 9">
    <name type="scientific">Saprospira grandis (strain Lewin)</name>
    <dbReference type="NCBI Taxonomy" id="984262"/>
    <lineage>
        <taxon>Bacteria</taxon>
        <taxon>Pseudomonadati</taxon>
        <taxon>Bacteroidota</taxon>
        <taxon>Saprospiria</taxon>
        <taxon>Saprospirales</taxon>
        <taxon>Saprospiraceae</taxon>
        <taxon>Saprospira</taxon>
    </lineage>
</organism>
<dbReference type="CDD" id="cd21109">
    <property type="entry name" value="SPASM"/>
    <property type="match status" value="1"/>
</dbReference>
<dbReference type="STRING" id="984262.SGRA_1252"/>
<dbReference type="HOGENOM" id="CLU_779974_0_0_10"/>
<dbReference type="KEGG" id="sgn:SGRA_1252"/>
<dbReference type="SFLD" id="SFLDG01067">
    <property type="entry name" value="SPASM/twitch_domain_containing"/>
    <property type="match status" value="1"/>
</dbReference>
<dbReference type="InterPro" id="IPR058240">
    <property type="entry name" value="rSAM_sf"/>
</dbReference>
<dbReference type="SFLD" id="SFLDS00029">
    <property type="entry name" value="Radical_SAM"/>
    <property type="match status" value="1"/>
</dbReference>
<dbReference type="SUPFAM" id="SSF102114">
    <property type="entry name" value="Radical SAM enzymes"/>
    <property type="match status" value="1"/>
</dbReference>
<evidence type="ECO:0000259" key="7">
    <source>
        <dbReference type="PROSITE" id="PS51918"/>
    </source>
</evidence>
<dbReference type="InterPro" id="IPR007197">
    <property type="entry name" value="rSAM"/>
</dbReference>
<feature type="domain" description="Radical SAM core" evidence="7">
    <location>
        <begin position="1"/>
        <end position="236"/>
    </location>
</feature>
<proteinExistence type="predicted"/>